<feature type="domain" description="F-box" evidence="1">
    <location>
        <begin position="181"/>
        <end position="229"/>
    </location>
</feature>
<dbReference type="InterPro" id="IPR006577">
    <property type="entry name" value="UAS"/>
</dbReference>
<dbReference type="Pfam" id="PF21021">
    <property type="entry name" value="FAF1"/>
    <property type="match status" value="1"/>
</dbReference>
<dbReference type="SMART" id="SM00594">
    <property type="entry name" value="UAS"/>
    <property type="match status" value="1"/>
</dbReference>
<reference evidence="2" key="1">
    <citation type="submission" date="2021-02" db="EMBL/GenBank/DDBJ databases">
        <authorList>
            <person name="Nowell W R."/>
        </authorList>
    </citation>
    <scope>NUCLEOTIDE SEQUENCE</scope>
</reference>
<dbReference type="InterPro" id="IPR036047">
    <property type="entry name" value="F-box-like_dom_sf"/>
</dbReference>
<dbReference type="InterPro" id="IPR036249">
    <property type="entry name" value="Thioredoxin-like_sf"/>
</dbReference>
<dbReference type="InterPro" id="IPR049483">
    <property type="entry name" value="FAF1_2-like_UAS"/>
</dbReference>
<dbReference type="Proteomes" id="UP000663854">
    <property type="component" value="Unassembled WGS sequence"/>
</dbReference>
<accession>A0A814ZNX9</accession>
<dbReference type="EMBL" id="CAJNOL010002736">
    <property type="protein sequence ID" value="CAF1525854.1"/>
    <property type="molecule type" value="Genomic_DNA"/>
</dbReference>
<organism evidence="2 4">
    <name type="scientific">Rotaria sordida</name>
    <dbReference type="NCBI Taxonomy" id="392033"/>
    <lineage>
        <taxon>Eukaryota</taxon>
        <taxon>Metazoa</taxon>
        <taxon>Spiralia</taxon>
        <taxon>Gnathifera</taxon>
        <taxon>Rotifera</taxon>
        <taxon>Eurotatoria</taxon>
        <taxon>Bdelloidea</taxon>
        <taxon>Philodinida</taxon>
        <taxon>Philodinidae</taxon>
        <taxon>Rotaria</taxon>
    </lineage>
</organism>
<gene>
    <name evidence="3" type="ORF">JXQ802_LOCUS41882</name>
    <name evidence="2" type="ORF">PYM288_LOCUS27037</name>
</gene>
<dbReference type="EMBL" id="CAJNOH010001716">
    <property type="protein sequence ID" value="CAF1244178.1"/>
    <property type="molecule type" value="Genomic_DNA"/>
</dbReference>
<sequence>MQSCITLNQEESNLIYNSDPEIDPYANEPIDIAQYNIGEPIIDSPSMREQYDELAKRYTASERMPHIFNKLYEIYVLNICTSELEIALVQSLFDYENPRSLAMYLHHERSIGTHLFCSNTLPNSNIVDYLNQNFVLWVYDRTDDVDYKSLQTTIQQCIGDSIVQELSLFNIDAYPLLICLSFHLGNFPNELFVQIFSYLTSIDTIIAFSNLNNHFQCLVFTYCQTFDLISINKKKCDFIFQFHETNQWKSLRIPNNDQRPFWIDYFMENYFSIKNFSQLQTLSIGQLNGRTQQLFFSLLPSLINLISLSIDSLCGKEILPFDLPKLQKFVFGSCENIDWIKNFSRIETIEYTINHFCEKKNKLIWPLTIKNLKIVFMVDTDYSLILDSLVHLSQLITLEIYEMRIGKVPLNGQRWEDLIRSSFPLLKTFKFYFIFRSLTSQELKRLIVSYSTPFYIKEKQWFVYCNIFANSKNNRYGKLGIFYTLPYPMETLTIYKNSFKKTISNLPINNYFNIYANIKTLIFENYITPNHNFNKTKIINLVINTQFESIYWLHALTKLEQLHIDLFGFISMEQFQILLDNAPYLYLLSLRKSQLIRLTDNWNDVHICNHLSQKVRVLKLHSYKNPLECLNRHELERILPIFETKCEYLSLGLQTTTNTIDYILSRMSALNYLHVFVHEKFRLPITKTLTMEWLEKQQTQFNHSNCIIINNVHGNYFWL</sequence>
<evidence type="ECO:0000313" key="5">
    <source>
        <dbReference type="Proteomes" id="UP000663870"/>
    </source>
</evidence>
<evidence type="ECO:0000313" key="2">
    <source>
        <dbReference type="EMBL" id="CAF1244178.1"/>
    </source>
</evidence>
<protein>
    <recommendedName>
        <fullName evidence="1">F-box domain-containing protein</fullName>
    </recommendedName>
</protein>
<dbReference type="SUPFAM" id="SSF81383">
    <property type="entry name" value="F-box domain"/>
    <property type="match status" value="1"/>
</dbReference>
<dbReference type="SUPFAM" id="SSF52833">
    <property type="entry name" value="Thioredoxin-like"/>
    <property type="match status" value="1"/>
</dbReference>
<proteinExistence type="predicted"/>
<evidence type="ECO:0000259" key="1">
    <source>
        <dbReference type="PROSITE" id="PS50181"/>
    </source>
</evidence>
<dbReference type="Proteomes" id="UP000663870">
    <property type="component" value="Unassembled WGS sequence"/>
</dbReference>
<evidence type="ECO:0000313" key="4">
    <source>
        <dbReference type="Proteomes" id="UP000663854"/>
    </source>
</evidence>
<dbReference type="PROSITE" id="PS50181">
    <property type="entry name" value="FBOX"/>
    <property type="match status" value="1"/>
</dbReference>
<dbReference type="InterPro" id="IPR001810">
    <property type="entry name" value="F-box_dom"/>
</dbReference>
<dbReference type="AlphaFoldDB" id="A0A814ZNX9"/>
<evidence type="ECO:0000313" key="3">
    <source>
        <dbReference type="EMBL" id="CAF1525854.1"/>
    </source>
</evidence>
<comment type="caution">
    <text evidence="2">The sequence shown here is derived from an EMBL/GenBank/DDBJ whole genome shotgun (WGS) entry which is preliminary data.</text>
</comment>
<dbReference type="Gene3D" id="3.40.30.10">
    <property type="entry name" value="Glutaredoxin"/>
    <property type="match status" value="1"/>
</dbReference>
<keyword evidence="5" id="KW-1185">Reference proteome</keyword>
<name>A0A814ZNX9_9BILA</name>